<evidence type="ECO:0000256" key="2">
    <source>
        <dbReference type="ARBA" id="ARBA00023002"/>
    </source>
</evidence>
<feature type="region of interest" description="Disordered" evidence="4">
    <location>
        <begin position="1"/>
        <end position="21"/>
    </location>
</feature>
<sequence length="342" mass="36331">MMERARQPTYDGERENVTDPRPHIALAVGDPAGIGPEIVTQLLADSTLGQRARVTLIGNLPAQRAAAQQRGIEMPAANDWLAIPRWDGLEKAFSPAQVGAENGAFILDALRFGIELVQSGKADALCFGPLNKGAMRLGGMEEEDEMRWLAKELNYQGVCGEFNVLNTLWTARVTSHVPLSAVAGLLSAEKVARAIAMLTDALRAAGVAEPRIGVCGLNPHNGDNGNYGDEEGRVISPGITLAATRGFPAQGPFPADTIFLRAQAGQFDGIVSMYHDQGQIATKLLGFDVGVTVQGGLPIPVTTPAHGTAYEIVGQGIAKTSAMHHAFDLACKLGNSHRRARR</sequence>
<keyword evidence="1" id="KW-0479">Metal-binding</keyword>
<dbReference type="AlphaFoldDB" id="A0A6M8U816"/>
<organism evidence="5 6">
    <name type="scientific">Paramixta manurensis</name>
    <dbReference type="NCBI Taxonomy" id="2740817"/>
    <lineage>
        <taxon>Bacteria</taxon>
        <taxon>Pseudomonadati</taxon>
        <taxon>Pseudomonadota</taxon>
        <taxon>Gammaproteobacteria</taxon>
        <taxon>Enterobacterales</taxon>
        <taxon>Erwiniaceae</taxon>
        <taxon>Paramixta</taxon>
    </lineage>
</organism>
<evidence type="ECO:0000256" key="3">
    <source>
        <dbReference type="ARBA" id="ARBA00023027"/>
    </source>
</evidence>
<dbReference type="EMBL" id="CP054212">
    <property type="protein sequence ID" value="QKJ86878.1"/>
    <property type="molecule type" value="Genomic_DNA"/>
</dbReference>
<dbReference type="KEGG" id="pmak:PMPD1_1928"/>
<dbReference type="Pfam" id="PF04166">
    <property type="entry name" value="PdxA"/>
    <property type="match status" value="1"/>
</dbReference>
<dbReference type="Proteomes" id="UP000505325">
    <property type="component" value="Chromosome"/>
</dbReference>
<evidence type="ECO:0000256" key="1">
    <source>
        <dbReference type="ARBA" id="ARBA00022723"/>
    </source>
</evidence>
<dbReference type="Gene3D" id="3.40.718.10">
    <property type="entry name" value="Isopropylmalate Dehydrogenase"/>
    <property type="match status" value="1"/>
</dbReference>
<proteinExistence type="predicted"/>
<dbReference type="SUPFAM" id="SSF53659">
    <property type="entry name" value="Isocitrate/Isopropylmalate dehydrogenase-like"/>
    <property type="match status" value="1"/>
</dbReference>
<accession>A0A6M8U816</accession>
<evidence type="ECO:0000256" key="4">
    <source>
        <dbReference type="SAM" id="MobiDB-lite"/>
    </source>
</evidence>
<keyword evidence="3" id="KW-0520">NAD</keyword>
<protein>
    <submittedName>
        <fullName evidence="5">4-hydroxythreonine-4-phosphate dehydrogenase</fullName>
    </submittedName>
</protein>
<dbReference type="GO" id="GO:0051287">
    <property type="term" value="F:NAD binding"/>
    <property type="evidence" value="ECO:0007669"/>
    <property type="project" value="InterPro"/>
</dbReference>
<evidence type="ECO:0000313" key="5">
    <source>
        <dbReference type="EMBL" id="QKJ86878.1"/>
    </source>
</evidence>
<dbReference type="GO" id="GO:0046872">
    <property type="term" value="F:metal ion binding"/>
    <property type="evidence" value="ECO:0007669"/>
    <property type="project" value="UniProtKB-KW"/>
</dbReference>
<dbReference type="PANTHER" id="PTHR30004:SF3">
    <property type="entry name" value="4-HYDROXYTHREONINE-4-PHOSPHATE DEHYDROGENASE 2-RELATED"/>
    <property type="match status" value="1"/>
</dbReference>
<dbReference type="RefSeq" id="WP_354292840.1">
    <property type="nucleotide sequence ID" value="NZ_CP054212.1"/>
</dbReference>
<gene>
    <name evidence="5" type="ORF">PMPD1_1928</name>
</gene>
<dbReference type="GO" id="GO:0016491">
    <property type="term" value="F:oxidoreductase activity"/>
    <property type="evidence" value="ECO:0007669"/>
    <property type="project" value="UniProtKB-KW"/>
</dbReference>
<reference evidence="5 6" key="1">
    <citation type="submission" date="2020-06" db="EMBL/GenBank/DDBJ databases">
        <title>Genome sequence of Paramixta manurensis strain PD-1.</title>
        <authorList>
            <person name="Lee C.W."/>
            <person name="Kim J."/>
        </authorList>
    </citation>
    <scope>NUCLEOTIDE SEQUENCE [LARGE SCALE GENOMIC DNA]</scope>
    <source>
        <strain evidence="5 6">PD-1</strain>
    </source>
</reference>
<evidence type="ECO:0000313" key="6">
    <source>
        <dbReference type="Proteomes" id="UP000505325"/>
    </source>
</evidence>
<dbReference type="InterPro" id="IPR005255">
    <property type="entry name" value="PdxA_fam"/>
</dbReference>
<name>A0A6M8U816_9GAMM</name>
<keyword evidence="6" id="KW-1185">Reference proteome</keyword>
<dbReference type="PANTHER" id="PTHR30004">
    <property type="entry name" value="4-HYDROXYTHREONINE-4-PHOSPHATE DEHYDROGENASE"/>
    <property type="match status" value="1"/>
</dbReference>
<keyword evidence="2" id="KW-0560">Oxidoreductase</keyword>